<comment type="subcellular location">
    <subcellularLocation>
        <location evidence="1">Membrane</location>
        <topology evidence="1">Peripheral membrane protein</topology>
    </subcellularLocation>
</comment>
<keyword evidence="6" id="KW-0472">Membrane</keyword>
<dbReference type="RefSeq" id="XP_004185233.1">
    <property type="nucleotide sequence ID" value="XM_004185185.1"/>
</dbReference>
<evidence type="ECO:0000256" key="8">
    <source>
        <dbReference type="ARBA" id="ARBA00042485"/>
    </source>
</evidence>
<dbReference type="Proteomes" id="UP000014680">
    <property type="component" value="Unassembled WGS sequence"/>
</dbReference>
<dbReference type="Gene3D" id="1.25.40.10">
    <property type="entry name" value="Tetratricopeptide repeat domain"/>
    <property type="match status" value="1"/>
</dbReference>
<sequence length="361" mass="40712">MAEAKRLSEAQKLVAEGEKCLKTSFFQWSPDNTAAAPCFEKAANIFRSLQKWEDAGDCYSQAAACYVREKIPLPAARQYENAYDQYMKMSNWKLAVFSAETASELYVDTNQEDRIPQCLVKLGTALQHVDGVRAMATYKKALDTFVEMKKTMFAGQTFQVATSFGVAQKLYNETVNFLDSAIIAHTAMKQAHEVARDRLSQILIYLFSGNVKDASELLDDKLDDFVGGDEHLLAARFLDSYETGKVEVFEKLKTDVSYRFLNSEIVNLGNNFHIPQSIIDSMEQKAKMESKKAPIEFNDIAFKEKEVTKTSNYKQSHITEDQMKALNSMTSILSQGMVATGQSVESQNIKDMDEDQMNELL</sequence>
<evidence type="ECO:0000313" key="10">
    <source>
        <dbReference type="Proteomes" id="UP000014680"/>
    </source>
</evidence>
<dbReference type="GeneID" id="14884949"/>
<evidence type="ECO:0000256" key="7">
    <source>
        <dbReference type="ARBA" id="ARBA00040047"/>
    </source>
</evidence>
<dbReference type="PANTHER" id="PTHR13768:SF2">
    <property type="entry name" value="GAMMA-SOLUBLE NSF ATTACHMENT PROTEIN"/>
    <property type="match status" value="1"/>
</dbReference>
<dbReference type="InterPro" id="IPR011990">
    <property type="entry name" value="TPR-like_helical_dom_sf"/>
</dbReference>
<dbReference type="AlphaFoldDB" id="A0A0A1TX90"/>
<evidence type="ECO:0000256" key="3">
    <source>
        <dbReference type="ARBA" id="ARBA00022448"/>
    </source>
</evidence>
<keyword evidence="5" id="KW-0653">Protein transport</keyword>
<dbReference type="OMA" id="RSWFHAA"/>
<dbReference type="GO" id="GO:0019905">
    <property type="term" value="F:syntaxin binding"/>
    <property type="evidence" value="ECO:0007669"/>
    <property type="project" value="TreeGrafter"/>
</dbReference>
<keyword evidence="10" id="KW-1185">Reference proteome</keyword>
<evidence type="ECO:0000256" key="4">
    <source>
        <dbReference type="ARBA" id="ARBA00022892"/>
    </source>
</evidence>
<evidence type="ECO:0000313" key="9">
    <source>
        <dbReference type="EMBL" id="ELP85887.1"/>
    </source>
</evidence>
<accession>A0A0A1TX90</accession>
<evidence type="ECO:0000256" key="2">
    <source>
        <dbReference type="ARBA" id="ARBA00010050"/>
    </source>
</evidence>
<evidence type="ECO:0000256" key="1">
    <source>
        <dbReference type="ARBA" id="ARBA00004170"/>
    </source>
</evidence>
<name>A0A0A1TX90_ENTIV</name>
<organism evidence="9 10">
    <name type="scientific">Entamoeba invadens IP1</name>
    <dbReference type="NCBI Taxonomy" id="370355"/>
    <lineage>
        <taxon>Eukaryota</taxon>
        <taxon>Amoebozoa</taxon>
        <taxon>Evosea</taxon>
        <taxon>Archamoebae</taxon>
        <taxon>Mastigamoebida</taxon>
        <taxon>Entamoebidae</taxon>
        <taxon>Entamoeba</taxon>
    </lineage>
</organism>
<comment type="similarity">
    <text evidence="2">Belongs to the SNAP family.</text>
</comment>
<dbReference type="PANTHER" id="PTHR13768">
    <property type="entry name" value="SOLUBLE NSF ATTACHMENT PROTEIN SNAP"/>
    <property type="match status" value="1"/>
</dbReference>
<gene>
    <name evidence="9" type="ORF">EIN_134210</name>
</gene>
<dbReference type="KEGG" id="eiv:EIN_134210"/>
<dbReference type="GO" id="GO:0016192">
    <property type="term" value="P:vesicle-mediated transport"/>
    <property type="evidence" value="ECO:0007669"/>
    <property type="project" value="UniProtKB-KW"/>
</dbReference>
<keyword evidence="4" id="KW-0931">ER-Golgi transport</keyword>
<proteinExistence type="inferred from homology"/>
<dbReference type="GO" id="GO:0005483">
    <property type="term" value="F:soluble NSF attachment protein activity"/>
    <property type="evidence" value="ECO:0007669"/>
    <property type="project" value="TreeGrafter"/>
</dbReference>
<dbReference type="GO" id="GO:0006886">
    <property type="term" value="P:intracellular protein transport"/>
    <property type="evidence" value="ECO:0007669"/>
    <property type="project" value="InterPro"/>
</dbReference>
<dbReference type="OrthoDB" id="26569at2759"/>
<evidence type="ECO:0000256" key="6">
    <source>
        <dbReference type="ARBA" id="ARBA00023136"/>
    </source>
</evidence>
<dbReference type="VEuPathDB" id="AmoebaDB:EIN_134210"/>
<protein>
    <recommendedName>
        <fullName evidence="7">Gamma-soluble NSF attachment protein</fullName>
    </recommendedName>
    <alternativeName>
        <fullName evidence="8">N-ethylmaleimide-sensitive factor attachment protein gamma</fullName>
    </alternativeName>
</protein>
<dbReference type="EMBL" id="KB207027">
    <property type="protein sequence ID" value="ELP85887.1"/>
    <property type="molecule type" value="Genomic_DNA"/>
</dbReference>
<evidence type="ECO:0000256" key="5">
    <source>
        <dbReference type="ARBA" id="ARBA00022927"/>
    </source>
</evidence>
<dbReference type="InterPro" id="IPR000744">
    <property type="entry name" value="NSF_attach"/>
</dbReference>
<dbReference type="SUPFAM" id="SSF48452">
    <property type="entry name" value="TPR-like"/>
    <property type="match status" value="1"/>
</dbReference>
<dbReference type="GO" id="GO:0031201">
    <property type="term" value="C:SNARE complex"/>
    <property type="evidence" value="ECO:0007669"/>
    <property type="project" value="TreeGrafter"/>
</dbReference>
<dbReference type="GO" id="GO:0005774">
    <property type="term" value="C:vacuolar membrane"/>
    <property type="evidence" value="ECO:0007669"/>
    <property type="project" value="TreeGrafter"/>
</dbReference>
<dbReference type="Pfam" id="PF14938">
    <property type="entry name" value="SNAP"/>
    <property type="match status" value="1"/>
</dbReference>
<keyword evidence="3" id="KW-0813">Transport</keyword>
<reference evidence="9 10" key="1">
    <citation type="submission" date="2012-10" db="EMBL/GenBank/DDBJ databases">
        <authorList>
            <person name="Zafar N."/>
            <person name="Inman J."/>
            <person name="Hall N."/>
            <person name="Lorenzi H."/>
            <person name="Caler E."/>
        </authorList>
    </citation>
    <scope>NUCLEOTIDE SEQUENCE [LARGE SCALE GENOMIC DNA]</scope>
    <source>
        <strain evidence="9 10">IP1</strain>
    </source>
</reference>